<dbReference type="InterPro" id="IPR014266">
    <property type="entry name" value="PEP-CTERM_TPR_PrsT"/>
</dbReference>
<dbReference type="PROSITE" id="PS50005">
    <property type="entry name" value="TPR"/>
    <property type="match status" value="1"/>
</dbReference>
<dbReference type="PANTHER" id="PTHR45586:SF1">
    <property type="entry name" value="LIPOPOLYSACCHARIDE ASSEMBLY PROTEIN B"/>
    <property type="match status" value="1"/>
</dbReference>
<dbReference type="OrthoDB" id="7052525at2"/>
<protein>
    <submittedName>
        <fullName evidence="4">PEP-CTERM system TPR-repeat protein PrsT</fullName>
    </submittedName>
</protein>
<sequence length="865" mass="93818">MENKFVRTSIASLLSLTLLTACGKASVEDQLGDAQQALQAQKYQSAIITLKSTLQDAPDDPRPRALLAKAYFQLGDMESAVITFEKALEQGADINGVAKEYFLALYSSPESGQFVSTLEKYKDSLNPQALATGELIAAILTARRGDSSSKDHIAAAKAAAGAGDGRTNDLSDIIDVYLIQRTASDTKMLNAAVEKHPNDWLVQSLAAELQYALGDLQASLTNYEALLEQKPQFQRLHLNIAEAQIRLNKLDEAKKHVNYILKRYPNQPVANQQLAVIEIAAKDFASANKHIELAMNNGMASPFTSYIAGLTHFRLGNYEQALQNLSKIVNAVPATHPAKQMFVAAKLQAGASQDAYAMLQRNPELVANNTGLAAATSKALLGSGDRDKAKQLLSQIDSSKVTSDAGKQQLGLFKVMSGDISGMALVEEASNALLADASAADTKQSKLLLLSMKTSSGETDAARAMLNKWIADEPDNVENYVIAAEFEKFQQNYKGLDAIYSKIAELDPDNIAAKNYNASKAIGQGNYSKALTLFLDNLKQNPNSADALEGAYQAAAKAKDESAAQAQINDVLKNATDTSTFTTLYSQFLAGNYSQVIKVAEASTFNARETPPANYMLSTAYLQTGQANKAINVLQKIVSSGMTTPQVLLNLAKAQAVAQKPRQALETLAMFNESGSASNAEIYEEVRLLKASILMDQNNYANALQELNAASEQVKASPQGQLLLGRGYLGTGKANEAVNALQQAYSASESGVAVQYLFEALKADGKTDQGLKILKQHMEKYPDKDNTNMLYISELASQNPTEAIRYYEDLLSKQPENWVAMNNVAWLLYEQNSLEKAHSWIKKAAKLKPRNQGILDTKAKIEAKM</sequence>
<dbReference type="PANTHER" id="PTHR45586">
    <property type="entry name" value="TPR REPEAT-CONTAINING PROTEIN PA4667"/>
    <property type="match status" value="1"/>
</dbReference>
<gene>
    <name evidence="4" type="primary">prsT</name>
    <name evidence="4" type="ORF">CA267_015130</name>
</gene>
<dbReference type="InterPro" id="IPR051012">
    <property type="entry name" value="CellSynth/LPSAsmb/PSIAsmb"/>
</dbReference>
<reference evidence="5" key="1">
    <citation type="submission" date="2014-12" db="EMBL/GenBank/DDBJ databases">
        <title>Complete genome sequence of a multi-drug resistant Klebsiella pneumoniae.</title>
        <authorList>
            <person name="Hua X."/>
            <person name="Chen Q."/>
            <person name="Li X."/>
            <person name="Feng Y."/>
            <person name="Ruan Z."/>
            <person name="Yu Y."/>
        </authorList>
    </citation>
    <scope>NUCLEOTIDE SEQUENCE [LARGE SCALE GENOMIC DNA]</scope>
    <source>
        <strain evidence="5">5.12</strain>
    </source>
</reference>
<dbReference type="KEGG" id="apel:CA267_015130"/>
<dbReference type="AlphaFoldDB" id="A0A6M4MFP4"/>
<dbReference type="SUPFAM" id="SSF48452">
    <property type="entry name" value="TPR-like"/>
    <property type="match status" value="4"/>
</dbReference>
<dbReference type="Pfam" id="PF13181">
    <property type="entry name" value="TPR_8"/>
    <property type="match status" value="1"/>
</dbReference>
<proteinExistence type="predicted"/>
<keyword evidence="1" id="KW-0677">Repeat</keyword>
<evidence type="ECO:0000313" key="5">
    <source>
        <dbReference type="Proteomes" id="UP000219285"/>
    </source>
</evidence>
<dbReference type="NCBIfam" id="TIGR02917">
    <property type="entry name" value="PEP_TPR_lipo"/>
    <property type="match status" value="1"/>
</dbReference>
<dbReference type="Proteomes" id="UP000219285">
    <property type="component" value="Chromosome"/>
</dbReference>
<accession>A0A6M4MFP4</accession>
<keyword evidence="5" id="KW-1185">Reference proteome</keyword>
<evidence type="ECO:0000313" key="4">
    <source>
        <dbReference type="EMBL" id="QJR81991.1"/>
    </source>
</evidence>
<dbReference type="Gene3D" id="1.25.40.10">
    <property type="entry name" value="Tetratricopeptide repeat domain"/>
    <property type="match status" value="6"/>
</dbReference>
<name>A0A6M4MFP4_9ALTE</name>
<evidence type="ECO:0000256" key="3">
    <source>
        <dbReference type="PROSITE-ProRule" id="PRU00339"/>
    </source>
</evidence>
<keyword evidence="2 3" id="KW-0802">TPR repeat</keyword>
<organism evidence="4 5">
    <name type="scientific">Alteromonas pelagimontana</name>
    <dbReference type="NCBI Taxonomy" id="1858656"/>
    <lineage>
        <taxon>Bacteria</taxon>
        <taxon>Pseudomonadati</taxon>
        <taxon>Pseudomonadota</taxon>
        <taxon>Gammaproteobacteria</taxon>
        <taxon>Alteromonadales</taxon>
        <taxon>Alteromonadaceae</taxon>
        <taxon>Alteromonas/Salinimonas group</taxon>
        <taxon>Alteromonas</taxon>
    </lineage>
</organism>
<dbReference type="InterPro" id="IPR019734">
    <property type="entry name" value="TPR_rpt"/>
</dbReference>
<evidence type="ECO:0000256" key="1">
    <source>
        <dbReference type="ARBA" id="ARBA00022737"/>
    </source>
</evidence>
<reference evidence="4 5" key="2">
    <citation type="submission" date="2020-04" db="EMBL/GenBank/DDBJ databases">
        <title>Complete genome sequence of Alteromonas pelagimontana 5.12T.</title>
        <authorList>
            <person name="Sinha R.K."/>
            <person name="Krishnan K.P."/>
            <person name="Kurian J.P."/>
        </authorList>
    </citation>
    <scope>NUCLEOTIDE SEQUENCE [LARGE SCALE GENOMIC DNA]</scope>
    <source>
        <strain evidence="4 5">5.12</strain>
    </source>
</reference>
<dbReference type="InterPro" id="IPR011990">
    <property type="entry name" value="TPR-like_helical_dom_sf"/>
</dbReference>
<dbReference type="RefSeq" id="WP_075610185.1">
    <property type="nucleotide sequence ID" value="NZ_CP052766.1"/>
</dbReference>
<dbReference type="PROSITE" id="PS51257">
    <property type="entry name" value="PROKAR_LIPOPROTEIN"/>
    <property type="match status" value="1"/>
</dbReference>
<dbReference type="SMART" id="SM00028">
    <property type="entry name" value="TPR"/>
    <property type="match status" value="8"/>
</dbReference>
<evidence type="ECO:0000256" key="2">
    <source>
        <dbReference type="ARBA" id="ARBA00022803"/>
    </source>
</evidence>
<dbReference type="Pfam" id="PF14559">
    <property type="entry name" value="TPR_19"/>
    <property type="match status" value="2"/>
</dbReference>
<dbReference type="EMBL" id="CP052766">
    <property type="protein sequence ID" value="QJR81991.1"/>
    <property type="molecule type" value="Genomic_DNA"/>
</dbReference>
<feature type="repeat" description="TPR" evidence="3">
    <location>
        <begin position="302"/>
        <end position="335"/>
    </location>
</feature>
<dbReference type="Pfam" id="PF13432">
    <property type="entry name" value="TPR_16"/>
    <property type="match status" value="2"/>
</dbReference>